<dbReference type="Proteomes" id="UP000233556">
    <property type="component" value="Unassembled WGS sequence"/>
</dbReference>
<dbReference type="GO" id="GO:0031012">
    <property type="term" value="C:extracellular matrix"/>
    <property type="evidence" value="ECO:0007669"/>
    <property type="project" value="TreeGrafter"/>
</dbReference>
<dbReference type="PANTHER" id="PTHR33395">
    <property type="entry name" value="TRANSCRIPTASE, PUTATIVE-RELATED-RELATED"/>
    <property type="match status" value="1"/>
</dbReference>
<protein>
    <submittedName>
        <fullName evidence="1">Uncharacterized protein</fullName>
    </submittedName>
</protein>
<accession>A0A2I0TCX3</accession>
<name>A0A2I0TCX3_LIMLA</name>
<evidence type="ECO:0000313" key="2">
    <source>
        <dbReference type="Proteomes" id="UP000233556"/>
    </source>
</evidence>
<organism evidence="1 2">
    <name type="scientific">Limosa lapponica baueri</name>
    <dbReference type="NCBI Taxonomy" id="1758121"/>
    <lineage>
        <taxon>Eukaryota</taxon>
        <taxon>Metazoa</taxon>
        <taxon>Chordata</taxon>
        <taxon>Craniata</taxon>
        <taxon>Vertebrata</taxon>
        <taxon>Euteleostomi</taxon>
        <taxon>Archelosauria</taxon>
        <taxon>Archosauria</taxon>
        <taxon>Dinosauria</taxon>
        <taxon>Saurischia</taxon>
        <taxon>Theropoda</taxon>
        <taxon>Coelurosauria</taxon>
        <taxon>Aves</taxon>
        <taxon>Neognathae</taxon>
        <taxon>Neoaves</taxon>
        <taxon>Charadriiformes</taxon>
        <taxon>Scolopacidae</taxon>
        <taxon>Limosa</taxon>
    </lineage>
</organism>
<gene>
    <name evidence="1" type="ORF">llap_18074</name>
</gene>
<dbReference type="GO" id="GO:0061343">
    <property type="term" value="P:cell adhesion involved in heart morphogenesis"/>
    <property type="evidence" value="ECO:0007669"/>
    <property type="project" value="TreeGrafter"/>
</dbReference>
<dbReference type="OrthoDB" id="6152807at2759"/>
<proteinExistence type="predicted"/>
<dbReference type="AlphaFoldDB" id="A0A2I0TCX3"/>
<reference evidence="2" key="1">
    <citation type="submission" date="2017-11" db="EMBL/GenBank/DDBJ databases">
        <authorList>
            <person name="Lima N.C."/>
            <person name="Parody-Merino A.M."/>
            <person name="Battley P.F."/>
            <person name="Fidler A.E."/>
            <person name="Prosdocimi F."/>
        </authorList>
    </citation>
    <scope>NUCLEOTIDE SEQUENCE [LARGE SCALE GENOMIC DNA]</scope>
</reference>
<evidence type="ECO:0000313" key="1">
    <source>
        <dbReference type="EMBL" id="PKU31622.1"/>
    </source>
</evidence>
<dbReference type="EMBL" id="KZ512519">
    <property type="protein sequence ID" value="PKU31622.1"/>
    <property type="molecule type" value="Genomic_DNA"/>
</dbReference>
<dbReference type="GO" id="GO:0007508">
    <property type="term" value="P:larval heart development"/>
    <property type="evidence" value="ECO:0007669"/>
    <property type="project" value="TreeGrafter"/>
</dbReference>
<sequence length="240" mass="27225">MPVCHGDGVALYMKEQLECSKLCLGMDEECVESLWVRIKGQTNMGNTVVGVYYKPLDQDEEVDGSFYRQLEIASRSQAQVLMGDFKYPDICGKDNTARHAEPQRFLQIIVDNFLTQVVDEPMRIGALLDLVLTNKEGLVGDVKDDCWVDEGRAVGTVYLDFSKAYDTVYHNVLTGKFRKYGLDERTVRWTESWLNGRAQRVVINGAESMWRPRTRGACQWSVWGPILSNINVNDLDKGTV</sequence>
<reference evidence="2" key="2">
    <citation type="submission" date="2017-12" db="EMBL/GenBank/DDBJ databases">
        <title>Genome sequence of the Bar-tailed Godwit (Limosa lapponica baueri).</title>
        <authorList>
            <person name="Lima N.C.B."/>
            <person name="Parody-Merino A.M."/>
            <person name="Battley P.F."/>
            <person name="Fidler A.E."/>
            <person name="Prosdocimi F."/>
        </authorList>
    </citation>
    <scope>NUCLEOTIDE SEQUENCE [LARGE SCALE GENOMIC DNA]</scope>
</reference>
<keyword evidence="2" id="KW-1185">Reference proteome</keyword>
<dbReference type="PANTHER" id="PTHR33395:SF22">
    <property type="entry name" value="REVERSE TRANSCRIPTASE DOMAIN-CONTAINING PROTEIN"/>
    <property type="match status" value="1"/>
</dbReference>